<comment type="caution">
    <text evidence="5">The sequence shown here is derived from an EMBL/GenBank/DDBJ whole genome shotgun (WGS) entry which is preliminary data.</text>
</comment>
<dbReference type="InterPro" id="IPR003423">
    <property type="entry name" value="OMP_efflux"/>
</dbReference>
<reference evidence="5 6" key="1">
    <citation type="submission" date="2023-06" db="EMBL/GenBank/DDBJ databases">
        <title>Marinobacter azerbaijanicus a moderately halophilic, isolated from Urmia Lake in Azerbaijan region of Iran.</title>
        <authorList>
            <person name="Sanchez-Porro C."/>
            <person name="Aghdam E.M."/>
            <person name="Saheb S.M."/>
            <person name="Tarhriz V."/>
            <person name="Kazemi E."/>
            <person name="Ammozegar M.A."/>
            <person name="Ventosa A."/>
            <person name="Hejazi M.S."/>
        </authorList>
    </citation>
    <scope>NUCLEOTIDE SEQUENCE [LARGE SCALE GENOMIC DNA]</scope>
    <source>
        <strain evidence="5 6">TBZ242</strain>
    </source>
</reference>
<sequence>MIDAITRSHLRLVLLVTVLFLTACATRQEPSRAPVELPAEYTRTGHLAVSDTWWKAFDDRQLDRLVERALDDNLSLRASYQRLRQARAVADRQGAALFPSLDATAGAERQETDNTETDTFSAGLSASYEVDLWGRVQSVSEAESFRASASLADYQAAAVSLSGEIANTWFQLVEQRAQLALAESQLETNNKVLTVIESRFAMGQNSSADVLRQRQLVSASRERLSNIEGEAGVLQHQLAVLLGQSPGQGNLPEDDTLPALPPLPETGVPAELVQRRPDLQQAWRVVQAADRDLAAAISNRFPRFSIEASIRSQANDAGDLFDNWLSTLAGNLVVPLVDGGERRAEVRRSGAVLEELIQEYGQAVIVAVREVEDALAREQQQRRRLQSLNDQGRLADTTYRQLRNQYLNGTVSYIEVLTALKDKQDLQRTILNTRQQLLTTRVALYRALAGSIESAKTPENNEV</sequence>
<name>A0ABT7IHQ7_9GAMM</name>
<dbReference type="EMBL" id="JASSVS010000008">
    <property type="protein sequence ID" value="MDL0432644.1"/>
    <property type="molecule type" value="Genomic_DNA"/>
</dbReference>
<evidence type="ECO:0000256" key="1">
    <source>
        <dbReference type="ARBA" id="ARBA00007613"/>
    </source>
</evidence>
<dbReference type="Pfam" id="PF02321">
    <property type="entry name" value="OEP"/>
    <property type="match status" value="2"/>
</dbReference>
<comment type="similarity">
    <text evidence="1 4">Belongs to the outer membrane factor (OMF) (TC 1.B.17) family.</text>
</comment>
<evidence type="ECO:0000313" key="5">
    <source>
        <dbReference type="EMBL" id="MDL0432644.1"/>
    </source>
</evidence>
<keyword evidence="3" id="KW-0998">Cell outer membrane</keyword>
<dbReference type="PANTHER" id="PTHR30203">
    <property type="entry name" value="OUTER MEMBRANE CATION EFFLUX PROTEIN"/>
    <property type="match status" value="1"/>
</dbReference>
<dbReference type="RefSeq" id="WP_285391859.1">
    <property type="nucleotide sequence ID" value="NZ_JASSVS010000008.1"/>
</dbReference>
<comment type="subcellular location">
    <subcellularLocation>
        <location evidence="4">Cell outer membrane</location>
        <topology evidence="4">Lipid-anchor</topology>
    </subcellularLocation>
</comment>
<keyword evidence="4" id="KW-0472">Membrane</keyword>
<dbReference type="SUPFAM" id="SSF56954">
    <property type="entry name" value="Outer membrane efflux proteins (OEP)"/>
    <property type="match status" value="1"/>
</dbReference>
<dbReference type="InterPro" id="IPR010131">
    <property type="entry name" value="MdtP/NodT-like"/>
</dbReference>
<organism evidence="5 6">
    <name type="scientific">Marinobacter azerbaijanicus</name>
    <dbReference type="NCBI Taxonomy" id="3050455"/>
    <lineage>
        <taxon>Bacteria</taxon>
        <taxon>Pseudomonadati</taxon>
        <taxon>Pseudomonadota</taxon>
        <taxon>Gammaproteobacteria</taxon>
        <taxon>Pseudomonadales</taxon>
        <taxon>Marinobacteraceae</taxon>
        <taxon>Marinobacter</taxon>
    </lineage>
</organism>
<gene>
    <name evidence="5" type="ORF">QPM17_16000</name>
</gene>
<keyword evidence="4" id="KW-0449">Lipoprotein</keyword>
<dbReference type="PANTHER" id="PTHR30203:SF33">
    <property type="entry name" value="BLR4455 PROTEIN"/>
    <property type="match status" value="1"/>
</dbReference>
<dbReference type="Gene3D" id="1.20.1600.10">
    <property type="entry name" value="Outer membrane efflux proteins (OEP)"/>
    <property type="match status" value="1"/>
</dbReference>
<dbReference type="Proteomes" id="UP001227964">
    <property type="component" value="Unassembled WGS sequence"/>
</dbReference>
<evidence type="ECO:0000256" key="4">
    <source>
        <dbReference type="RuleBase" id="RU362097"/>
    </source>
</evidence>
<protein>
    <submittedName>
        <fullName evidence="5">Efflux transporter outer membrane subunit</fullName>
    </submittedName>
</protein>
<dbReference type="Gene3D" id="2.20.200.10">
    <property type="entry name" value="Outer membrane efflux proteins (OEP)"/>
    <property type="match status" value="1"/>
</dbReference>
<keyword evidence="6" id="KW-1185">Reference proteome</keyword>
<evidence type="ECO:0000313" key="6">
    <source>
        <dbReference type="Proteomes" id="UP001227964"/>
    </source>
</evidence>
<dbReference type="NCBIfam" id="TIGR01845">
    <property type="entry name" value="outer_NodT"/>
    <property type="match status" value="1"/>
</dbReference>
<proteinExistence type="inferred from homology"/>
<keyword evidence="2 4" id="KW-1134">Transmembrane beta strand</keyword>
<evidence type="ECO:0000256" key="2">
    <source>
        <dbReference type="ARBA" id="ARBA00022452"/>
    </source>
</evidence>
<keyword evidence="4" id="KW-0812">Transmembrane</keyword>
<accession>A0ABT7IHQ7</accession>
<dbReference type="PROSITE" id="PS51257">
    <property type="entry name" value="PROKAR_LIPOPROTEIN"/>
    <property type="match status" value="1"/>
</dbReference>
<keyword evidence="4" id="KW-0564">Palmitate</keyword>
<evidence type="ECO:0000256" key="3">
    <source>
        <dbReference type="ARBA" id="ARBA00023237"/>
    </source>
</evidence>